<keyword evidence="7" id="KW-0418">Kinase</keyword>
<evidence type="ECO:0000313" key="14">
    <source>
        <dbReference type="WBParaSite" id="scaffold36210_cov348.g23085"/>
    </source>
</evidence>
<dbReference type="PROSITE" id="PS50011">
    <property type="entry name" value="PROTEIN_KINASE_DOM"/>
    <property type="match status" value="1"/>
</dbReference>
<evidence type="ECO:0000256" key="3">
    <source>
        <dbReference type="ARBA" id="ARBA00012513"/>
    </source>
</evidence>
<keyword evidence="5" id="KW-0808">Transferase</keyword>
<dbReference type="InterPro" id="IPR008271">
    <property type="entry name" value="Ser/Thr_kinase_AS"/>
</dbReference>
<dbReference type="InterPro" id="IPR011009">
    <property type="entry name" value="Kinase-like_dom_sf"/>
</dbReference>
<dbReference type="GO" id="GO:0046872">
    <property type="term" value="F:metal ion binding"/>
    <property type="evidence" value="ECO:0007669"/>
    <property type="project" value="UniProtKB-KW"/>
</dbReference>
<dbReference type="GO" id="GO:0006695">
    <property type="term" value="P:cholesterol biosynthetic process"/>
    <property type="evidence" value="ECO:0007669"/>
    <property type="project" value="UniProtKB-KW"/>
</dbReference>
<proteinExistence type="inferred from homology"/>
<dbReference type="GO" id="GO:0005737">
    <property type="term" value="C:cytoplasm"/>
    <property type="evidence" value="ECO:0007669"/>
    <property type="project" value="UniProtKB-SubCell"/>
</dbReference>
<dbReference type="AlphaFoldDB" id="A0A915MEJ6"/>
<dbReference type="FunFam" id="1.10.8.10:FF:000055">
    <property type="entry name" value="Non-specific serine/threonine protein kinase"/>
    <property type="match status" value="1"/>
</dbReference>
<dbReference type="PROSITE" id="PS00108">
    <property type="entry name" value="PROTEIN_KINASE_ST"/>
    <property type="match status" value="1"/>
</dbReference>
<dbReference type="Gene3D" id="1.10.8.10">
    <property type="entry name" value="DNA helicase RuvA subunit, C-terminal domain"/>
    <property type="match status" value="1"/>
</dbReference>
<evidence type="ECO:0000256" key="6">
    <source>
        <dbReference type="ARBA" id="ARBA00022741"/>
    </source>
</evidence>
<dbReference type="GO" id="GO:0016055">
    <property type="term" value="P:Wnt signaling pathway"/>
    <property type="evidence" value="ECO:0007669"/>
    <property type="project" value="UniProtKB-KW"/>
</dbReference>
<protein>
    <recommendedName>
        <fullName evidence="3">non-specific serine/threonine protein kinase</fullName>
        <ecNumber evidence="3">2.7.11.1</ecNumber>
    </recommendedName>
</protein>
<dbReference type="GO" id="GO:0048511">
    <property type="term" value="P:rhythmic process"/>
    <property type="evidence" value="ECO:0007669"/>
    <property type="project" value="UniProtKB-KW"/>
</dbReference>
<name>A0A915MEJ6_MELJA</name>
<evidence type="ECO:0000256" key="5">
    <source>
        <dbReference type="ARBA" id="ARBA00022679"/>
    </source>
</evidence>
<dbReference type="Gene3D" id="1.10.510.10">
    <property type="entry name" value="Transferase(Phosphotransferase) domain 1"/>
    <property type="match status" value="1"/>
</dbReference>
<keyword evidence="13" id="KW-1185">Reference proteome</keyword>
<dbReference type="Pfam" id="PF00069">
    <property type="entry name" value="Pkinase"/>
    <property type="match status" value="1"/>
</dbReference>
<evidence type="ECO:0000313" key="13">
    <source>
        <dbReference type="Proteomes" id="UP000887561"/>
    </source>
</evidence>
<dbReference type="PANTHER" id="PTHR24346">
    <property type="entry name" value="MAP/MICROTUBULE AFFINITY-REGULATING KINASE"/>
    <property type="match status" value="1"/>
</dbReference>
<keyword evidence="6" id="KW-0547">Nucleotide-binding</keyword>
<evidence type="ECO:0000256" key="9">
    <source>
        <dbReference type="ARBA" id="ARBA00047899"/>
    </source>
</evidence>
<dbReference type="SUPFAM" id="SSF103243">
    <property type="entry name" value="KA1-like"/>
    <property type="match status" value="2"/>
</dbReference>
<evidence type="ECO:0000256" key="2">
    <source>
        <dbReference type="ARBA" id="ARBA00006234"/>
    </source>
</evidence>
<dbReference type="GO" id="GO:0035556">
    <property type="term" value="P:intracellular signal transduction"/>
    <property type="evidence" value="ECO:0007669"/>
    <property type="project" value="TreeGrafter"/>
</dbReference>
<dbReference type="GO" id="GO:0005634">
    <property type="term" value="C:nucleus"/>
    <property type="evidence" value="ECO:0007669"/>
    <property type="project" value="UniProtKB-SubCell"/>
</dbReference>
<dbReference type="CDD" id="cd12122">
    <property type="entry name" value="AMPKA_C"/>
    <property type="match status" value="1"/>
</dbReference>
<dbReference type="Gene3D" id="3.30.200.20">
    <property type="entry name" value="Phosphorylase Kinase, domain 1"/>
    <property type="match status" value="1"/>
</dbReference>
<comment type="catalytic activity">
    <reaction evidence="9">
        <text>L-threonyl-[protein] + ATP = O-phospho-L-threonyl-[protein] + ADP + H(+)</text>
        <dbReference type="Rhea" id="RHEA:46608"/>
        <dbReference type="Rhea" id="RHEA-COMP:11060"/>
        <dbReference type="Rhea" id="RHEA-COMP:11605"/>
        <dbReference type="ChEBI" id="CHEBI:15378"/>
        <dbReference type="ChEBI" id="CHEBI:30013"/>
        <dbReference type="ChEBI" id="CHEBI:30616"/>
        <dbReference type="ChEBI" id="CHEBI:61977"/>
        <dbReference type="ChEBI" id="CHEBI:456216"/>
        <dbReference type="EC" id="2.7.11.1"/>
    </reaction>
</comment>
<dbReference type="GO" id="GO:0006914">
    <property type="term" value="P:autophagy"/>
    <property type="evidence" value="ECO:0007669"/>
    <property type="project" value="UniProtKB-KW"/>
</dbReference>
<keyword evidence="4" id="KW-0723">Serine/threonine-protein kinase</keyword>
<sequence>MASVELSKADREAKAQIKIGNYILKETLVGIHEATGYKVAVKILNRQKIMTLDVVGKIRREIQNLSLFRHPHIIKLYQMVVHRDLKPENLLLDERNNVKIADFGLSNIMTDGDFLRTSCGSPNYAAPEVISGKLYAGPEVDVWSCGVILYALLCGTLPFDDEHVPTLFRKIKSGIFPIPDYLEKSVVNLLLHMLQVDPMKRATIKDAINHEWFRIDLPAYLFPPINESEASIVDIDAVSEVCYRYNVSEDDVTSALLSDDPHHHLSIAYSLIVDNKRIADETAKLSVEEFYNIQPTARLHQSDQLPQRHPERMQNAGKITPTLGHTSDTSASQQQQQQTVQKSPHMKRAKWHLGIRSQSRPGIAKIYFLIMETRKLSRANVSSLCYSWDDIMYEVFRAMKFLDFEWKMLNAYHVVVRRRPKDENQEMMLPKMSLQLYQVDQRSYLLDFKNLVDDESIFGYDGSAGSSRHASVSTPVRPSMRTNRAQSLPMLIEVGQPPAQVPSPNDMAPETRQSQTMQFFEMCSALICALARRIVQ</sequence>
<evidence type="ECO:0000256" key="10">
    <source>
        <dbReference type="ARBA" id="ARBA00048679"/>
    </source>
</evidence>
<dbReference type="SUPFAM" id="SSF56112">
    <property type="entry name" value="Protein kinase-like (PK-like)"/>
    <property type="match status" value="1"/>
</dbReference>
<feature type="domain" description="Protein kinase" evidence="12">
    <location>
        <begin position="1"/>
        <end position="213"/>
    </location>
</feature>
<accession>A0A915MEJ6</accession>
<dbReference type="FunFam" id="1.10.510.10:FF:000571">
    <property type="entry name" value="Maternal embryonic leucine zipper kinase"/>
    <property type="match status" value="1"/>
</dbReference>
<dbReference type="SMART" id="SM00220">
    <property type="entry name" value="S_TKc"/>
    <property type="match status" value="1"/>
</dbReference>
<evidence type="ECO:0000256" key="4">
    <source>
        <dbReference type="ARBA" id="ARBA00022527"/>
    </source>
</evidence>
<dbReference type="GO" id="GO:0043050">
    <property type="term" value="P:nematode pharyngeal pumping"/>
    <property type="evidence" value="ECO:0007669"/>
    <property type="project" value="UniProtKB-ARBA"/>
</dbReference>
<keyword evidence="8" id="KW-0067">ATP-binding</keyword>
<evidence type="ECO:0000259" key="12">
    <source>
        <dbReference type="PROSITE" id="PS50011"/>
    </source>
</evidence>
<comment type="cofactor">
    <cofactor evidence="1">
        <name>Mg(2+)</name>
        <dbReference type="ChEBI" id="CHEBI:18420"/>
    </cofactor>
</comment>
<dbReference type="PANTHER" id="PTHR24346:SF110">
    <property type="entry name" value="NON-SPECIFIC SERINE_THREONINE PROTEIN KINASE"/>
    <property type="match status" value="1"/>
</dbReference>
<dbReference type="GO" id="GO:0006325">
    <property type="term" value="P:chromatin organization"/>
    <property type="evidence" value="ECO:0007669"/>
    <property type="project" value="UniProtKB-KW"/>
</dbReference>
<comment type="similarity">
    <text evidence="2">Belongs to the protein kinase superfamily. CAMK Ser/Thr protein kinase family. SNF1 subfamily.</text>
</comment>
<dbReference type="CDD" id="cd14336">
    <property type="entry name" value="UBA_AID_AMPKalpha"/>
    <property type="match status" value="1"/>
</dbReference>
<dbReference type="Pfam" id="PF21147">
    <property type="entry name" value="AMPK_alpha_AID"/>
    <property type="match status" value="1"/>
</dbReference>
<evidence type="ECO:0000256" key="7">
    <source>
        <dbReference type="ARBA" id="ARBA00022777"/>
    </source>
</evidence>
<dbReference type="GO" id="GO:0006633">
    <property type="term" value="P:fatty acid biosynthetic process"/>
    <property type="evidence" value="ECO:0007669"/>
    <property type="project" value="UniProtKB-KW"/>
</dbReference>
<evidence type="ECO:0000256" key="8">
    <source>
        <dbReference type="ARBA" id="ARBA00022840"/>
    </source>
</evidence>
<dbReference type="Gene3D" id="3.30.310.80">
    <property type="entry name" value="Kinase associated domain 1, KA1"/>
    <property type="match status" value="1"/>
</dbReference>
<dbReference type="InterPro" id="IPR049020">
    <property type="entry name" value="PRKAA1/2_AID"/>
</dbReference>
<feature type="region of interest" description="Disordered" evidence="11">
    <location>
        <begin position="317"/>
        <end position="345"/>
    </location>
</feature>
<comment type="catalytic activity">
    <reaction evidence="10">
        <text>L-seryl-[protein] + ATP = O-phospho-L-seryl-[protein] + ADP + H(+)</text>
        <dbReference type="Rhea" id="RHEA:17989"/>
        <dbReference type="Rhea" id="RHEA-COMP:9863"/>
        <dbReference type="Rhea" id="RHEA-COMP:11604"/>
        <dbReference type="ChEBI" id="CHEBI:15378"/>
        <dbReference type="ChEBI" id="CHEBI:29999"/>
        <dbReference type="ChEBI" id="CHEBI:30616"/>
        <dbReference type="ChEBI" id="CHEBI:83421"/>
        <dbReference type="ChEBI" id="CHEBI:456216"/>
        <dbReference type="EC" id="2.7.11.1"/>
    </reaction>
</comment>
<dbReference type="InterPro" id="IPR028375">
    <property type="entry name" value="KA1/Ssp2_C"/>
</dbReference>
<dbReference type="GO" id="GO:0005524">
    <property type="term" value="F:ATP binding"/>
    <property type="evidence" value="ECO:0007669"/>
    <property type="project" value="UniProtKB-KW"/>
</dbReference>
<dbReference type="WBParaSite" id="scaffold36210_cov348.g23085">
    <property type="protein sequence ID" value="scaffold36210_cov348.g23085"/>
    <property type="gene ID" value="scaffold36210_cov348.g23085"/>
</dbReference>
<dbReference type="GO" id="GO:0047322">
    <property type="term" value="F:[hydroxymethylglutaryl-CoA reductase (NADPH)] kinase activity"/>
    <property type="evidence" value="ECO:0007669"/>
    <property type="project" value="UniProtKB-EC"/>
</dbReference>
<evidence type="ECO:0000256" key="11">
    <source>
        <dbReference type="SAM" id="MobiDB-lite"/>
    </source>
</evidence>
<dbReference type="GO" id="GO:0050321">
    <property type="term" value="F:tau-protein kinase activity"/>
    <property type="evidence" value="ECO:0007669"/>
    <property type="project" value="UniProtKB-EC"/>
</dbReference>
<reference evidence="14" key="1">
    <citation type="submission" date="2022-11" db="UniProtKB">
        <authorList>
            <consortium name="WormBaseParasite"/>
        </authorList>
    </citation>
    <scope>IDENTIFICATION</scope>
</reference>
<dbReference type="InterPro" id="IPR000719">
    <property type="entry name" value="Prot_kinase_dom"/>
</dbReference>
<organism evidence="13 14">
    <name type="scientific">Meloidogyne javanica</name>
    <name type="common">Root-knot nematode worm</name>
    <dbReference type="NCBI Taxonomy" id="6303"/>
    <lineage>
        <taxon>Eukaryota</taxon>
        <taxon>Metazoa</taxon>
        <taxon>Ecdysozoa</taxon>
        <taxon>Nematoda</taxon>
        <taxon>Chromadorea</taxon>
        <taxon>Rhabditida</taxon>
        <taxon>Tylenchina</taxon>
        <taxon>Tylenchomorpha</taxon>
        <taxon>Tylenchoidea</taxon>
        <taxon>Meloidogynidae</taxon>
        <taxon>Meloidogyninae</taxon>
        <taxon>Meloidogyne</taxon>
        <taxon>Meloidogyne incognita group</taxon>
    </lineage>
</organism>
<feature type="compositionally biased region" description="Polar residues" evidence="11">
    <location>
        <begin position="323"/>
        <end position="332"/>
    </location>
</feature>
<dbReference type="EC" id="2.7.11.1" evidence="3"/>
<evidence type="ECO:0000256" key="1">
    <source>
        <dbReference type="ARBA" id="ARBA00001946"/>
    </source>
</evidence>
<dbReference type="Proteomes" id="UP000887561">
    <property type="component" value="Unplaced"/>
</dbReference>